<dbReference type="OrthoDB" id="1441069at2"/>
<comment type="caution">
    <text evidence="2">The sequence shown here is derived from an EMBL/GenBank/DDBJ whole genome shotgun (WGS) entry which is preliminary data.</text>
</comment>
<accession>A0A0Q9Z6Y2</accession>
<name>A0A0Q9Z6Y2_9FLAO</name>
<dbReference type="InterPro" id="IPR048012">
    <property type="entry name" value="BfmA-like_N"/>
</dbReference>
<protein>
    <recommendedName>
        <fullName evidence="4">Golgi family protein P55</fullName>
    </recommendedName>
</protein>
<keyword evidence="3" id="KW-1185">Reference proteome</keyword>
<gene>
    <name evidence="2" type="ORF">APR42_07665</name>
</gene>
<dbReference type="NCBIfam" id="NF041200">
    <property type="entry name" value="mob_BfmA_Nterm"/>
    <property type="match status" value="1"/>
</dbReference>
<evidence type="ECO:0008006" key="4">
    <source>
        <dbReference type="Google" id="ProtNLM"/>
    </source>
</evidence>
<feature type="region of interest" description="Disordered" evidence="1">
    <location>
        <begin position="99"/>
        <end position="118"/>
    </location>
</feature>
<dbReference type="RefSeq" id="WP_057482300.1">
    <property type="nucleotide sequence ID" value="NZ_BMWR01000001.1"/>
</dbReference>
<dbReference type="STRING" id="270918.APR42_07665"/>
<organism evidence="2 3">
    <name type="scientific">Salegentibacter mishustinae</name>
    <dbReference type="NCBI Taxonomy" id="270918"/>
    <lineage>
        <taxon>Bacteria</taxon>
        <taxon>Pseudomonadati</taxon>
        <taxon>Bacteroidota</taxon>
        <taxon>Flavobacteriia</taxon>
        <taxon>Flavobacteriales</taxon>
        <taxon>Flavobacteriaceae</taxon>
        <taxon>Salegentibacter</taxon>
    </lineage>
</organism>
<dbReference type="EMBL" id="LKTP01000023">
    <property type="protein sequence ID" value="KRG28640.1"/>
    <property type="molecule type" value="Genomic_DNA"/>
</dbReference>
<reference evidence="2" key="1">
    <citation type="submission" date="2015-10" db="EMBL/GenBank/DDBJ databases">
        <title>Draft genome sequence of Salegentibacter mishustinae KCTC 12263.</title>
        <authorList>
            <person name="Lin W."/>
            <person name="Zheng Q."/>
        </authorList>
    </citation>
    <scope>NUCLEOTIDE SEQUENCE [LARGE SCALE GENOMIC DNA]</scope>
    <source>
        <strain evidence="2">KCTC 12263</strain>
    </source>
</reference>
<evidence type="ECO:0000313" key="2">
    <source>
        <dbReference type="EMBL" id="KRG28640.1"/>
    </source>
</evidence>
<sequence length="118" mass="13946">MKAVKNITFEKKTAERFQQFSRTHYKTHSEALAGMLDFFFYNEISPKENFGPTGRRIENIIKKRINVVIAITKDMERHKVNPTLAILMSLMEAADPKNNYANRKRDYEEDDTHPDFYK</sequence>
<proteinExistence type="predicted"/>
<dbReference type="Proteomes" id="UP000051643">
    <property type="component" value="Unassembled WGS sequence"/>
</dbReference>
<feature type="compositionally biased region" description="Basic and acidic residues" evidence="1">
    <location>
        <begin position="103"/>
        <end position="118"/>
    </location>
</feature>
<evidence type="ECO:0000256" key="1">
    <source>
        <dbReference type="SAM" id="MobiDB-lite"/>
    </source>
</evidence>
<dbReference type="AlphaFoldDB" id="A0A0Q9Z6Y2"/>
<evidence type="ECO:0000313" key="3">
    <source>
        <dbReference type="Proteomes" id="UP000051643"/>
    </source>
</evidence>